<comment type="caution">
    <text evidence="3">The sequence shown here is derived from an EMBL/GenBank/DDBJ whole genome shotgun (WGS) entry which is preliminary data.</text>
</comment>
<dbReference type="RefSeq" id="WP_294894328.1">
    <property type="nucleotide sequence ID" value="NZ_DLUI01000080.1"/>
</dbReference>
<name>A0A2D3WIB4_9BACT</name>
<feature type="repeat" description="TPR" evidence="1">
    <location>
        <begin position="65"/>
        <end position="98"/>
    </location>
</feature>
<dbReference type="PROSITE" id="PS50005">
    <property type="entry name" value="TPR"/>
    <property type="match status" value="1"/>
</dbReference>
<keyword evidence="2" id="KW-0732">Signal</keyword>
<feature type="signal peptide" evidence="2">
    <location>
        <begin position="1"/>
        <end position="20"/>
    </location>
</feature>
<accession>A0A2D3WIB4</accession>
<sequence>MNTLLKAVCLAGLLASTCIADDRTEEGRRYLIRGIAAIEMAKSEKELSGAAEQFTKATQIAPELSAAWYNLGSVQAKLGRYKEAMNSYQHYLALNPKAEDAPKIRDEIIKLEYRMEQADKVAALAGTWVDNYNRYFKLEMSGNRITLSSRRTPDDNDVISTYSLVGKVPVSNYMNEIFQLEISGQNLGGKWSKDGYQADKCTIPPLGGNAEGEVLLEENKIVLRHIDTKYSAATQINVFDDFCINVKVTEQKEVERVFRKYVEQPTP</sequence>
<dbReference type="PROSITE" id="PS50293">
    <property type="entry name" value="TPR_REGION"/>
    <property type="match status" value="1"/>
</dbReference>
<protein>
    <submittedName>
        <fullName evidence="3">Uncharacterized protein</fullName>
    </submittedName>
</protein>
<dbReference type="AlphaFoldDB" id="A0A2D3WIB4"/>
<reference evidence="3 4" key="1">
    <citation type="journal article" date="2017" name="Front. Microbiol.">
        <title>Comparative Genomic Analysis of the Class Epsilonproteobacteria and Proposed Reclassification to Epsilonbacteraeota (phyl. nov.).</title>
        <authorList>
            <person name="Waite D.W."/>
            <person name="Vanwonterghem I."/>
            <person name="Rinke C."/>
            <person name="Parks D.H."/>
            <person name="Zhang Y."/>
            <person name="Takai K."/>
            <person name="Sievert S.M."/>
            <person name="Simon J."/>
            <person name="Campbell B.J."/>
            <person name="Hanson T.E."/>
            <person name="Woyke T."/>
            <person name="Klotz M.G."/>
            <person name="Hugenholtz P."/>
        </authorList>
    </citation>
    <scope>NUCLEOTIDE SEQUENCE [LARGE SCALE GENOMIC DNA]</scope>
    <source>
        <strain evidence="3">UBA12443</strain>
    </source>
</reference>
<dbReference type="EMBL" id="DLUI01000080">
    <property type="protein sequence ID" value="DAB38477.1"/>
    <property type="molecule type" value="Genomic_DNA"/>
</dbReference>
<organism evidence="3 4">
    <name type="scientific">Sulfuricurvum kujiense</name>
    <dbReference type="NCBI Taxonomy" id="148813"/>
    <lineage>
        <taxon>Bacteria</taxon>
        <taxon>Pseudomonadati</taxon>
        <taxon>Campylobacterota</taxon>
        <taxon>Epsilonproteobacteria</taxon>
        <taxon>Campylobacterales</taxon>
        <taxon>Sulfurimonadaceae</taxon>
        <taxon>Sulfuricurvum</taxon>
    </lineage>
</organism>
<dbReference type="InterPro" id="IPR011990">
    <property type="entry name" value="TPR-like_helical_dom_sf"/>
</dbReference>
<dbReference type="Pfam" id="PF00515">
    <property type="entry name" value="TPR_1"/>
    <property type="match status" value="1"/>
</dbReference>
<evidence type="ECO:0000313" key="4">
    <source>
        <dbReference type="Proteomes" id="UP000228859"/>
    </source>
</evidence>
<gene>
    <name evidence="3" type="ORF">CFH83_05720</name>
</gene>
<evidence type="ECO:0000256" key="2">
    <source>
        <dbReference type="SAM" id="SignalP"/>
    </source>
</evidence>
<dbReference type="Gene3D" id="1.25.40.10">
    <property type="entry name" value="Tetratricopeptide repeat domain"/>
    <property type="match status" value="1"/>
</dbReference>
<dbReference type="SMART" id="SM00028">
    <property type="entry name" value="TPR"/>
    <property type="match status" value="1"/>
</dbReference>
<keyword evidence="1" id="KW-0802">TPR repeat</keyword>
<dbReference type="InterPro" id="IPR019734">
    <property type="entry name" value="TPR_rpt"/>
</dbReference>
<proteinExistence type="predicted"/>
<evidence type="ECO:0000256" key="1">
    <source>
        <dbReference type="PROSITE-ProRule" id="PRU00339"/>
    </source>
</evidence>
<feature type="chain" id="PRO_5013554978" evidence="2">
    <location>
        <begin position="21"/>
        <end position="267"/>
    </location>
</feature>
<evidence type="ECO:0000313" key="3">
    <source>
        <dbReference type="EMBL" id="DAB38477.1"/>
    </source>
</evidence>
<dbReference type="Proteomes" id="UP000228859">
    <property type="component" value="Unassembled WGS sequence"/>
</dbReference>
<dbReference type="SUPFAM" id="SSF48452">
    <property type="entry name" value="TPR-like"/>
    <property type="match status" value="1"/>
</dbReference>